<sequence length="1078" mass="119132">MANETILIVDADTKSQKVLEVSFKKAGYRVALTDSPEDARHLIEIEQPDLIVCDTRFPRGDGFEFLADLKASDFTRDLPFIFLTEERSLPQKMRGFELGADDYLTKPVYIKEVTTRVELLLQKRSREQMSEASVEEFNGDLAQITMIDLLQSIEEELKSGCIRLRREGREAVVYFRDGNILDAICGKLQGEEAIYRLMLWPEGTFNIEYRETVKRPDRVEKNASELLLEGIRRLEEWNELTIEMDLERTFEADYQRLPAILDSLPAEVARVVRLFDGVRSVRDVLDDSPLDDVTSLKIVRKLLDDELLRDTNSTAVTVRGVQRSNLAMWLENKGQDVDRKREDTSPKFGAVSRALDEDIAFANTDESPRNTGSWKIHFEEQDPDEAIKKIEEDEARRREEEARQLADSRQATLGAVPSISRDSGSLPAAGPKTTLAEEIEAAERARREEEAKHLNPKQTDMGFGNADGYAREKRVTEPLRDAVSRTAPQLPEITDEIIEQSQAEEEGRRQTQEVEAAPSDSGDSQDSLEQAPRRQRQNTPMTTPALTTKTLEPSEPIEDDEDDEVEEDEASTAELAGPAVARLFTENRGQETGAELKTTATSDALNTDEAWNRFHHDGEVSDAEVFEDEGNQDLPEVPEAEEAGQEENTETLGGPPEGIDVAQPMATQEEVDEAWSTTPFPGEIESDPEEAPSSERITKELTSPAHKLTHLSEESEPESTPVGDENHLLEIAEIETLDVPRHSKDGELVTASYQLKPGAKRPAPSSTADLDTVELDPLDPTESFFNETPSDMSADDFGVVGDKPAVPWVVYAAGVALVALVGFVIYASQEDPIPEPAPIATPTQTEPEPTKIVVPSEPVEPVVEPESEDVAAAAMAQNVDAQATETAMLLAGVIPGADAGAEVDAGADLAEPTEVALNTETTEPTETPEIEQPEVKVEEPVEEPQVAEKAEPTEPEDTGEKTVAARISGVERLIRSENYSKALDEAKALAEVEPNNGKVAYLQGQAAFGSMRNSDAIEHFKRAEKSGYRPANLYLDLGAAYQLDGKRDLAKGAYEKFLQLKPNGKEADEVRAILKSYF</sequence>
<evidence type="ECO:0000256" key="2">
    <source>
        <dbReference type="PROSITE-ProRule" id="PRU00339"/>
    </source>
</evidence>
<gene>
    <name evidence="5" type="ORF">FRD01_13800</name>
</gene>
<feature type="repeat" description="TPR" evidence="2">
    <location>
        <begin position="1031"/>
        <end position="1064"/>
    </location>
</feature>
<evidence type="ECO:0000256" key="1">
    <source>
        <dbReference type="PROSITE-ProRule" id="PRU00169"/>
    </source>
</evidence>
<organism evidence="5 6">
    <name type="scientific">Microvenator marinus</name>
    <dbReference type="NCBI Taxonomy" id="2600177"/>
    <lineage>
        <taxon>Bacteria</taxon>
        <taxon>Deltaproteobacteria</taxon>
        <taxon>Bradymonadales</taxon>
        <taxon>Microvenatoraceae</taxon>
        <taxon>Microvenator</taxon>
    </lineage>
</organism>
<accession>A0A5B8XW03</accession>
<keyword evidence="1" id="KW-0597">Phosphoprotein</keyword>
<feature type="compositionally biased region" description="Acidic residues" evidence="3">
    <location>
        <begin position="625"/>
        <end position="649"/>
    </location>
</feature>
<dbReference type="CDD" id="cd17574">
    <property type="entry name" value="REC_OmpR"/>
    <property type="match status" value="1"/>
</dbReference>
<feature type="compositionally biased region" description="Basic and acidic residues" evidence="3">
    <location>
        <begin position="441"/>
        <end position="453"/>
    </location>
</feature>
<feature type="modified residue" description="4-aspartylphosphate" evidence="1">
    <location>
        <position position="54"/>
    </location>
</feature>
<dbReference type="SUPFAM" id="SSF48452">
    <property type="entry name" value="TPR-like"/>
    <property type="match status" value="1"/>
</dbReference>
<dbReference type="Pfam" id="PF00072">
    <property type="entry name" value="Response_reg"/>
    <property type="match status" value="1"/>
</dbReference>
<dbReference type="InterPro" id="IPR011006">
    <property type="entry name" value="CheY-like_superfamily"/>
</dbReference>
<evidence type="ECO:0000313" key="6">
    <source>
        <dbReference type="Proteomes" id="UP000321595"/>
    </source>
</evidence>
<dbReference type="PANTHER" id="PTHR36304">
    <property type="entry name" value="DOMAIN GTPASE-ACTIVATING PROTEIN, PUTATIVE-RELATED-RELATED"/>
    <property type="match status" value="1"/>
</dbReference>
<dbReference type="OrthoDB" id="5504293at2"/>
<feature type="region of interest" description="Disordered" evidence="3">
    <location>
        <begin position="625"/>
        <end position="725"/>
    </location>
</feature>
<dbReference type="AlphaFoldDB" id="A0A5B8XW03"/>
<dbReference type="InterPro" id="IPR011990">
    <property type="entry name" value="TPR-like_helical_dom_sf"/>
</dbReference>
<dbReference type="SUPFAM" id="SSF52172">
    <property type="entry name" value="CheY-like"/>
    <property type="match status" value="1"/>
</dbReference>
<dbReference type="KEGG" id="bbae:FRD01_13800"/>
<feature type="domain" description="Response regulatory" evidence="4">
    <location>
        <begin position="5"/>
        <end position="121"/>
    </location>
</feature>
<feature type="region of interest" description="Disordered" evidence="3">
    <location>
        <begin position="394"/>
        <end position="604"/>
    </location>
</feature>
<dbReference type="Proteomes" id="UP000321595">
    <property type="component" value="Chromosome"/>
</dbReference>
<proteinExistence type="predicted"/>
<reference evidence="5 6" key="1">
    <citation type="submission" date="2019-08" db="EMBL/GenBank/DDBJ databases">
        <authorList>
            <person name="Liang Q."/>
        </authorList>
    </citation>
    <scope>NUCLEOTIDE SEQUENCE [LARGE SCALE GENOMIC DNA]</scope>
    <source>
        <strain evidence="5 6">V1718</strain>
    </source>
</reference>
<name>A0A5B8XW03_9DELT</name>
<feature type="compositionally biased region" description="Basic and acidic residues" evidence="3">
    <location>
        <begin position="469"/>
        <end position="483"/>
    </location>
</feature>
<dbReference type="PROSITE" id="PS50110">
    <property type="entry name" value="RESPONSE_REGULATORY"/>
    <property type="match status" value="1"/>
</dbReference>
<keyword evidence="2" id="KW-0802">TPR repeat</keyword>
<keyword evidence="6" id="KW-1185">Reference proteome</keyword>
<dbReference type="InterPro" id="IPR025497">
    <property type="entry name" value="PatA-like_N"/>
</dbReference>
<feature type="compositionally biased region" description="Acidic residues" evidence="3">
    <location>
        <begin position="555"/>
        <end position="571"/>
    </location>
</feature>
<dbReference type="PANTHER" id="PTHR36304:SF4">
    <property type="entry name" value="DUF4388 DOMAIN-CONTAINING PROTEIN"/>
    <property type="match status" value="1"/>
</dbReference>
<dbReference type="RefSeq" id="WP_146960571.1">
    <property type="nucleotide sequence ID" value="NZ_CP042467.1"/>
</dbReference>
<feature type="region of interest" description="Disordered" evidence="3">
    <location>
        <begin position="752"/>
        <end position="774"/>
    </location>
</feature>
<feature type="compositionally biased region" description="Low complexity" evidence="3">
    <location>
        <begin position="539"/>
        <end position="551"/>
    </location>
</feature>
<dbReference type="GO" id="GO:0000160">
    <property type="term" value="P:phosphorelay signal transduction system"/>
    <property type="evidence" value="ECO:0007669"/>
    <property type="project" value="InterPro"/>
</dbReference>
<feature type="compositionally biased region" description="Basic and acidic residues" evidence="3">
    <location>
        <begin position="394"/>
        <end position="406"/>
    </location>
</feature>
<dbReference type="InterPro" id="IPR019734">
    <property type="entry name" value="TPR_rpt"/>
</dbReference>
<protein>
    <submittedName>
        <fullName evidence="5">Response regulator</fullName>
    </submittedName>
</protein>
<dbReference type="InterPro" id="IPR001789">
    <property type="entry name" value="Sig_transdc_resp-reg_receiver"/>
</dbReference>
<evidence type="ECO:0000313" key="5">
    <source>
        <dbReference type="EMBL" id="QED28283.1"/>
    </source>
</evidence>
<dbReference type="EMBL" id="CP042467">
    <property type="protein sequence ID" value="QED28283.1"/>
    <property type="molecule type" value="Genomic_DNA"/>
</dbReference>
<dbReference type="Gene3D" id="3.40.50.2300">
    <property type="match status" value="1"/>
</dbReference>
<dbReference type="SMART" id="SM00448">
    <property type="entry name" value="REC"/>
    <property type="match status" value="1"/>
</dbReference>
<dbReference type="PROSITE" id="PS50005">
    <property type="entry name" value="TPR"/>
    <property type="match status" value="1"/>
</dbReference>
<evidence type="ECO:0000256" key="3">
    <source>
        <dbReference type="SAM" id="MobiDB-lite"/>
    </source>
</evidence>
<feature type="compositionally biased region" description="Acidic residues" evidence="3">
    <location>
        <begin position="493"/>
        <end position="504"/>
    </location>
</feature>
<dbReference type="Gene3D" id="1.25.40.10">
    <property type="entry name" value="Tetratricopeptide repeat domain"/>
    <property type="match status" value="1"/>
</dbReference>
<feature type="region of interest" description="Disordered" evidence="3">
    <location>
        <begin position="915"/>
        <end position="961"/>
    </location>
</feature>
<evidence type="ECO:0000259" key="4">
    <source>
        <dbReference type="PROSITE" id="PS50110"/>
    </source>
</evidence>
<dbReference type="Pfam" id="PF14332">
    <property type="entry name" value="DUF4388"/>
    <property type="match status" value="1"/>
</dbReference>